<dbReference type="AlphaFoldDB" id="A0A410QCS4"/>
<comment type="similarity">
    <text evidence="1">Belongs to the UPF0236 family.</text>
</comment>
<sequence length="479" mass="55488">MISSMYNSIQHFNEFGVKKIENEIKNFMEGNKNIVGLILALQKILFELGRDIITEVLENMDEYLRNSGVRKKKWEIVRKDKNRILTSFGIVTYERTYFKPKMGGKRHHLVDDMVGIKPHEKMSEDVIINAVDEAAESSYRKAGEKASYMNEISKQAVMDKIHNLDFTTTETKKHKKKDIKTLYIEADEDHVHLQQKGINKSKYNIAMPKIVYVHEGIDAEKSSKSRKRLKNVKYFGGMYENTEKLWLEAADYIDKQYNMNYVEKIYISGDGASWIRQGVKWIEKSKFVLDGYHLKKCIITATAHLNNEIIRQELKDAVDWPDREEVKKVFKEILSLTENKTKKGAVKRAEQYILNNWDGIEIRAEEGIGIIGCSTEGHVSHIFSSRLSSRPKGWSKIGVGKMSKLLIYKGNGGKVYDLVMAQKMKREKEEKEQIQDELIKEARSIANRYNDTWDIRPTAIVRGEKTGLYNEIRAIMGRI</sequence>
<keyword evidence="3" id="KW-1185">Reference proteome</keyword>
<name>A0A410QCS4_9FIRM</name>
<gene>
    <name evidence="2" type="ORF">EQM13_09405</name>
</gene>
<proteinExistence type="inferred from homology"/>
<dbReference type="KEGG" id="spoa:EQM13_09405"/>
<dbReference type="Pfam" id="PF06782">
    <property type="entry name" value="UPF0236"/>
    <property type="match status" value="1"/>
</dbReference>
<dbReference type="InterPro" id="IPR009620">
    <property type="entry name" value="UPF0236"/>
</dbReference>
<dbReference type="NCBIfam" id="NF033529">
    <property type="entry name" value="transpos_ISLre2"/>
    <property type="match status" value="1"/>
</dbReference>
<dbReference type="Proteomes" id="UP000287969">
    <property type="component" value="Chromosome"/>
</dbReference>
<reference evidence="3" key="1">
    <citation type="submission" date="2019-01" db="EMBL/GenBank/DDBJ databases">
        <title>Draft genomes of a novel of Sporanaerobacter strains.</title>
        <authorList>
            <person name="Ma S."/>
        </authorList>
    </citation>
    <scope>NUCLEOTIDE SEQUENCE [LARGE SCALE GENOMIC DNA]</scope>
    <source>
        <strain evidence="3">NJN-17</strain>
    </source>
</reference>
<evidence type="ECO:0000313" key="2">
    <source>
        <dbReference type="EMBL" id="QAT61790.1"/>
    </source>
</evidence>
<evidence type="ECO:0000313" key="3">
    <source>
        <dbReference type="Proteomes" id="UP000287969"/>
    </source>
</evidence>
<evidence type="ECO:0000256" key="1">
    <source>
        <dbReference type="ARBA" id="ARBA00006539"/>
    </source>
</evidence>
<protein>
    <submittedName>
        <fullName evidence="2">ISLre2 family transposase</fullName>
    </submittedName>
</protein>
<dbReference type="EMBL" id="CP035282">
    <property type="protein sequence ID" value="QAT61790.1"/>
    <property type="molecule type" value="Genomic_DNA"/>
</dbReference>
<accession>A0A410QCS4</accession>
<dbReference type="OrthoDB" id="2162583at2"/>
<organism evidence="2 3">
    <name type="scientific">Acidilutibacter cellobiosedens</name>
    <dbReference type="NCBI Taxonomy" id="2507161"/>
    <lineage>
        <taxon>Bacteria</taxon>
        <taxon>Bacillati</taxon>
        <taxon>Bacillota</taxon>
        <taxon>Tissierellia</taxon>
        <taxon>Tissierellales</taxon>
        <taxon>Acidilutibacteraceae</taxon>
        <taxon>Acidilutibacter</taxon>
    </lineage>
</organism>